<sequence length="323" mass="35525">MTALEQINLLKQKMQASIIGQEDVIDRLLIGLLANGNILLEGLPGLAKTRAVKALARNLEAEFGRIQFTPDLLPADVTGSEVYHSTEDGGVFKFDPGPIFGNIILGDEINRAPAKVQSAMLEAMEERQVTVAGKTHKMPDLFMVLATQNPIEQEGTYPLPEAQLDRFLMHVSLEYGDEASEIEIIRLVRGEMKSSAAAPTDSGPTAQSVVFDARKEIEVIHTSEAIETYMVDLIYATRFPSRYSEELDSWIEIGASPRGSLGLDICSRAHAWMQGQDFVSPDNVRAIIKNVLRHRLILSFEANADSVTPDQVIEKIVELVAAP</sequence>
<proteinExistence type="predicted"/>
<dbReference type="Pfam" id="PF07726">
    <property type="entry name" value="AAA_3"/>
    <property type="match status" value="1"/>
</dbReference>
<dbReference type="EMBL" id="CP098747">
    <property type="protein sequence ID" value="USG59800.1"/>
    <property type="molecule type" value="Genomic_DNA"/>
</dbReference>
<evidence type="ECO:0000313" key="3">
    <source>
        <dbReference type="EMBL" id="USG59800.1"/>
    </source>
</evidence>
<dbReference type="Gene3D" id="3.40.50.300">
    <property type="entry name" value="P-loop containing nucleotide triphosphate hydrolases"/>
    <property type="match status" value="1"/>
</dbReference>
<protein>
    <submittedName>
        <fullName evidence="3">AAA family ATPase</fullName>
    </submittedName>
</protein>
<dbReference type="Pfam" id="PF17863">
    <property type="entry name" value="AAA_lid_2"/>
    <property type="match status" value="1"/>
</dbReference>
<reference evidence="3" key="1">
    <citation type="submission" date="2022-06" db="EMBL/GenBank/DDBJ databases">
        <title>Sneathiella actinostolidae sp. nov., isolated from a sea anemonein the Western Pacific Ocean.</title>
        <authorList>
            <person name="Wei M.J."/>
        </authorList>
    </citation>
    <scope>NUCLEOTIDE SEQUENCE</scope>
    <source>
        <strain evidence="3">PHK-P5</strain>
    </source>
</reference>
<feature type="domain" description="ATPase AAA-3" evidence="1">
    <location>
        <begin position="38"/>
        <end position="169"/>
    </location>
</feature>
<dbReference type="PANTHER" id="PTHR42759">
    <property type="entry name" value="MOXR FAMILY PROTEIN"/>
    <property type="match status" value="1"/>
</dbReference>
<evidence type="ECO:0000259" key="1">
    <source>
        <dbReference type="Pfam" id="PF07726"/>
    </source>
</evidence>
<evidence type="ECO:0000313" key="4">
    <source>
        <dbReference type="Proteomes" id="UP001056291"/>
    </source>
</evidence>
<evidence type="ECO:0000259" key="2">
    <source>
        <dbReference type="Pfam" id="PF17863"/>
    </source>
</evidence>
<dbReference type="InterPro" id="IPR027417">
    <property type="entry name" value="P-loop_NTPase"/>
</dbReference>
<gene>
    <name evidence="3" type="ORF">NBZ79_11485</name>
</gene>
<dbReference type="InterPro" id="IPR011703">
    <property type="entry name" value="ATPase_AAA-3"/>
</dbReference>
<name>A0ABY4W243_9PROT</name>
<feature type="domain" description="ChlI/MoxR AAA lid" evidence="2">
    <location>
        <begin position="251"/>
        <end position="316"/>
    </location>
</feature>
<dbReference type="PIRSF" id="PIRSF002849">
    <property type="entry name" value="AAA_ATPase_chaperone_MoxR_prd"/>
    <property type="match status" value="1"/>
</dbReference>
<accession>A0ABY4W243</accession>
<organism evidence="3 4">
    <name type="scientific">Sneathiella marina</name>
    <dbReference type="NCBI Taxonomy" id="2950108"/>
    <lineage>
        <taxon>Bacteria</taxon>
        <taxon>Pseudomonadati</taxon>
        <taxon>Pseudomonadota</taxon>
        <taxon>Alphaproteobacteria</taxon>
        <taxon>Sneathiellales</taxon>
        <taxon>Sneathiellaceae</taxon>
        <taxon>Sneathiella</taxon>
    </lineage>
</organism>
<dbReference type="PANTHER" id="PTHR42759:SF1">
    <property type="entry name" value="MAGNESIUM-CHELATASE SUBUNIT CHLD"/>
    <property type="match status" value="1"/>
</dbReference>
<dbReference type="InterPro" id="IPR041628">
    <property type="entry name" value="ChlI/MoxR_AAA_lid"/>
</dbReference>
<dbReference type="Proteomes" id="UP001056291">
    <property type="component" value="Chromosome"/>
</dbReference>
<dbReference type="InterPro" id="IPR050764">
    <property type="entry name" value="CbbQ/NirQ/NorQ/GpvN"/>
</dbReference>
<dbReference type="SUPFAM" id="SSF52540">
    <property type="entry name" value="P-loop containing nucleoside triphosphate hydrolases"/>
    <property type="match status" value="1"/>
</dbReference>
<dbReference type="RefSeq" id="WP_251932570.1">
    <property type="nucleotide sequence ID" value="NZ_CP098747.1"/>
</dbReference>
<dbReference type="CDD" id="cd00009">
    <property type="entry name" value="AAA"/>
    <property type="match status" value="1"/>
</dbReference>
<keyword evidence="4" id="KW-1185">Reference proteome</keyword>
<dbReference type="Gene3D" id="1.10.8.80">
    <property type="entry name" value="Magnesium chelatase subunit I, C-Terminal domain"/>
    <property type="match status" value="1"/>
</dbReference>